<keyword evidence="4" id="KW-0808">Transferase</keyword>
<dbReference type="GO" id="GO:0005886">
    <property type="term" value="C:plasma membrane"/>
    <property type="evidence" value="ECO:0007669"/>
    <property type="project" value="TreeGrafter"/>
</dbReference>
<protein>
    <recommendedName>
        <fullName evidence="2">histidine kinase</fullName>
        <ecNumber evidence="2">2.7.13.3</ecNumber>
    </recommendedName>
</protein>
<dbReference type="SUPFAM" id="SSF55785">
    <property type="entry name" value="PYP-like sensor domain (PAS domain)"/>
    <property type="match status" value="1"/>
</dbReference>
<evidence type="ECO:0000256" key="5">
    <source>
        <dbReference type="ARBA" id="ARBA00022777"/>
    </source>
</evidence>
<dbReference type="GO" id="GO:0000155">
    <property type="term" value="F:phosphorelay sensor kinase activity"/>
    <property type="evidence" value="ECO:0007669"/>
    <property type="project" value="InterPro"/>
</dbReference>
<dbReference type="InterPro" id="IPR003594">
    <property type="entry name" value="HATPase_dom"/>
</dbReference>
<dbReference type="Pfam" id="PF00512">
    <property type="entry name" value="HisKA"/>
    <property type="match status" value="1"/>
</dbReference>
<proteinExistence type="predicted"/>
<dbReference type="Gene3D" id="3.30.565.10">
    <property type="entry name" value="Histidine kinase-like ATPase, C-terminal domain"/>
    <property type="match status" value="1"/>
</dbReference>
<dbReference type="InterPro" id="IPR036890">
    <property type="entry name" value="HATPase_C_sf"/>
</dbReference>
<feature type="modified residue" description="4-aspartylphosphate" evidence="6">
    <location>
        <position position="437"/>
    </location>
</feature>
<sequence>MQPEDLTQSILELAPNGIYEIAVDGTILYSNAAHHRLLGYPDGTLAGRSILDLIPEEDARRLRGDLEMLAREQPDPQPYLNRSYTRDGREIVVEVHWTYKRDRTSGRVTGFIAILNDVTARMEAERLRDEAHRAAEQAAEARSRFLASASHDLRQPLQALALFVSRLERRELDGTARELVGNIRESVATLSSLLNGLLDMSRFDAGMTQPRVDDVPLADVFRQIERDFGAVAERAGLTLRIRHPDCVVRSDPVLLRRVLGNLVVNAITYTRRGGLVVGARRRGPNVRLEVWDSGIGIPPDHLTNIFQEFYQVGNEARDRREGLGLGLAIVDRACRALGHPVEVRSVFGRGSRFCVTVPAALHSARGIAGAVVPPAAIPQPAALKARVGIAENDPTVRRALAGLLCDWGCDVTAAADGPGLLAALAEARVRPDVVIADLRLSAGMDGLAAIAAVSAELGRPVPALVVTGDTEPERLRAVVAAGHVLLHKPIDAGDLNAALRRLLDGGHG</sequence>
<feature type="domain" description="PAC" evidence="10">
    <location>
        <begin position="77"/>
        <end position="130"/>
    </location>
</feature>
<dbReference type="FunFam" id="3.30.565.10:FF:000049">
    <property type="entry name" value="Two-component sensor histidine kinase"/>
    <property type="match status" value="1"/>
</dbReference>
<comment type="catalytic activity">
    <reaction evidence="1">
        <text>ATP + protein L-histidine = ADP + protein N-phospho-L-histidine.</text>
        <dbReference type="EC" id="2.7.13.3"/>
    </reaction>
</comment>
<gene>
    <name evidence="11" type="ORF">SAMN05421508_101370</name>
</gene>
<dbReference type="InterPro" id="IPR001789">
    <property type="entry name" value="Sig_transdc_resp-reg_receiver"/>
</dbReference>
<dbReference type="PANTHER" id="PTHR43047">
    <property type="entry name" value="TWO-COMPONENT HISTIDINE PROTEIN KINASE"/>
    <property type="match status" value="1"/>
</dbReference>
<dbReference type="InterPro" id="IPR005467">
    <property type="entry name" value="His_kinase_dom"/>
</dbReference>
<dbReference type="InterPro" id="IPR036097">
    <property type="entry name" value="HisK_dim/P_sf"/>
</dbReference>
<dbReference type="PROSITE" id="PS50109">
    <property type="entry name" value="HIS_KIN"/>
    <property type="match status" value="1"/>
</dbReference>
<dbReference type="Pfam" id="PF00072">
    <property type="entry name" value="Response_reg"/>
    <property type="match status" value="1"/>
</dbReference>
<dbReference type="AlphaFoldDB" id="A0A286G420"/>
<dbReference type="GO" id="GO:0006355">
    <property type="term" value="P:regulation of DNA-templated transcription"/>
    <property type="evidence" value="ECO:0007669"/>
    <property type="project" value="InterPro"/>
</dbReference>
<dbReference type="Gene3D" id="3.30.450.20">
    <property type="entry name" value="PAS domain"/>
    <property type="match status" value="1"/>
</dbReference>
<dbReference type="CDD" id="cd00156">
    <property type="entry name" value="REC"/>
    <property type="match status" value="1"/>
</dbReference>
<evidence type="ECO:0000313" key="11">
    <source>
        <dbReference type="EMBL" id="SOD89889.1"/>
    </source>
</evidence>
<dbReference type="SMART" id="SM00388">
    <property type="entry name" value="HisKA"/>
    <property type="match status" value="1"/>
</dbReference>
<evidence type="ECO:0000259" key="9">
    <source>
        <dbReference type="PROSITE" id="PS50112"/>
    </source>
</evidence>
<dbReference type="SMART" id="SM00448">
    <property type="entry name" value="REC"/>
    <property type="match status" value="1"/>
</dbReference>
<evidence type="ECO:0000313" key="12">
    <source>
        <dbReference type="Proteomes" id="UP000219621"/>
    </source>
</evidence>
<dbReference type="EC" id="2.7.13.3" evidence="2"/>
<dbReference type="InterPro" id="IPR000014">
    <property type="entry name" value="PAS"/>
</dbReference>
<dbReference type="PANTHER" id="PTHR43047:SF9">
    <property type="entry name" value="HISTIDINE KINASE"/>
    <property type="match status" value="1"/>
</dbReference>
<dbReference type="InterPro" id="IPR035965">
    <property type="entry name" value="PAS-like_dom_sf"/>
</dbReference>
<dbReference type="PRINTS" id="PR00344">
    <property type="entry name" value="BCTRLSENSOR"/>
</dbReference>
<evidence type="ECO:0000259" key="8">
    <source>
        <dbReference type="PROSITE" id="PS50110"/>
    </source>
</evidence>
<dbReference type="CDD" id="cd00130">
    <property type="entry name" value="PAS"/>
    <property type="match status" value="1"/>
</dbReference>
<feature type="domain" description="Histidine kinase" evidence="7">
    <location>
        <begin position="148"/>
        <end position="361"/>
    </location>
</feature>
<dbReference type="InterPro" id="IPR013767">
    <property type="entry name" value="PAS_fold"/>
</dbReference>
<feature type="domain" description="PAS" evidence="9">
    <location>
        <begin position="3"/>
        <end position="73"/>
    </location>
</feature>
<keyword evidence="3 6" id="KW-0597">Phosphoprotein</keyword>
<keyword evidence="12" id="KW-1185">Reference proteome</keyword>
<dbReference type="Proteomes" id="UP000219621">
    <property type="component" value="Unassembled WGS sequence"/>
</dbReference>
<dbReference type="RefSeq" id="WP_176524982.1">
    <property type="nucleotide sequence ID" value="NZ_OCNJ01000001.1"/>
</dbReference>
<dbReference type="Pfam" id="PF00989">
    <property type="entry name" value="PAS"/>
    <property type="match status" value="1"/>
</dbReference>
<dbReference type="InterPro" id="IPR000700">
    <property type="entry name" value="PAS-assoc_C"/>
</dbReference>
<dbReference type="SUPFAM" id="SSF55874">
    <property type="entry name" value="ATPase domain of HSP90 chaperone/DNA topoisomerase II/histidine kinase"/>
    <property type="match status" value="1"/>
</dbReference>
<dbReference type="Gene3D" id="1.10.287.130">
    <property type="match status" value="1"/>
</dbReference>
<dbReference type="NCBIfam" id="TIGR00229">
    <property type="entry name" value="sensory_box"/>
    <property type="match status" value="1"/>
</dbReference>
<evidence type="ECO:0000256" key="2">
    <source>
        <dbReference type="ARBA" id="ARBA00012438"/>
    </source>
</evidence>
<dbReference type="Gene3D" id="3.40.50.2300">
    <property type="match status" value="1"/>
</dbReference>
<dbReference type="InterPro" id="IPR004358">
    <property type="entry name" value="Sig_transdc_His_kin-like_C"/>
</dbReference>
<dbReference type="InterPro" id="IPR003661">
    <property type="entry name" value="HisK_dim/P_dom"/>
</dbReference>
<dbReference type="InterPro" id="IPR011006">
    <property type="entry name" value="CheY-like_superfamily"/>
</dbReference>
<evidence type="ECO:0000256" key="4">
    <source>
        <dbReference type="ARBA" id="ARBA00022679"/>
    </source>
</evidence>
<dbReference type="GO" id="GO:0009927">
    <property type="term" value="F:histidine phosphotransfer kinase activity"/>
    <property type="evidence" value="ECO:0007669"/>
    <property type="project" value="TreeGrafter"/>
</dbReference>
<accession>A0A286G420</accession>
<dbReference type="PROSITE" id="PS50113">
    <property type="entry name" value="PAC"/>
    <property type="match status" value="1"/>
</dbReference>
<dbReference type="SMART" id="SM00387">
    <property type="entry name" value="HATPase_c"/>
    <property type="match status" value="1"/>
</dbReference>
<dbReference type="PROSITE" id="PS50110">
    <property type="entry name" value="RESPONSE_REGULATORY"/>
    <property type="match status" value="1"/>
</dbReference>
<evidence type="ECO:0000259" key="10">
    <source>
        <dbReference type="PROSITE" id="PS50113"/>
    </source>
</evidence>
<keyword evidence="5" id="KW-0418">Kinase</keyword>
<dbReference type="Pfam" id="PF02518">
    <property type="entry name" value="HATPase_c"/>
    <property type="match status" value="1"/>
</dbReference>
<dbReference type="CDD" id="cd00082">
    <property type="entry name" value="HisKA"/>
    <property type="match status" value="1"/>
</dbReference>
<dbReference type="SUPFAM" id="SSF47384">
    <property type="entry name" value="Homodimeric domain of signal transducing histidine kinase"/>
    <property type="match status" value="1"/>
</dbReference>
<dbReference type="SUPFAM" id="SSF52172">
    <property type="entry name" value="CheY-like"/>
    <property type="match status" value="1"/>
</dbReference>
<dbReference type="PROSITE" id="PS50112">
    <property type="entry name" value="PAS"/>
    <property type="match status" value="1"/>
</dbReference>
<dbReference type="EMBL" id="OCNJ01000001">
    <property type="protein sequence ID" value="SOD89889.1"/>
    <property type="molecule type" value="Genomic_DNA"/>
</dbReference>
<dbReference type="SMART" id="SM00091">
    <property type="entry name" value="PAS"/>
    <property type="match status" value="1"/>
</dbReference>
<evidence type="ECO:0000259" key="7">
    <source>
        <dbReference type="PROSITE" id="PS50109"/>
    </source>
</evidence>
<name>A0A286G420_9PROT</name>
<feature type="domain" description="Response regulatory" evidence="8">
    <location>
        <begin position="386"/>
        <end position="503"/>
    </location>
</feature>
<evidence type="ECO:0000256" key="1">
    <source>
        <dbReference type="ARBA" id="ARBA00000085"/>
    </source>
</evidence>
<evidence type="ECO:0000256" key="3">
    <source>
        <dbReference type="ARBA" id="ARBA00022553"/>
    </source>
</evidence>
<reference evidence="12" key="1">
    <citation type="submission" date="2017-09" db="EMBL/GenBank/DDBJ databases">
        <authorList>
            <person name="Varghese N."/>
            <person name="Submissions S."/>
        </authorList>
    </citation>
    <scope>NUCLEOTIDE SEQUENCE [LARGE SCALE GENOMIC DNA]</scope>
    <source>
        <strain evidence="12">USBA 140</strain>
    </source>
</reference>
<evidence type="ECO:0000256" key="6">
    <source>
        <dbReference type="PROSITE-ProRule" id="PRU00169"/>
    </source>
</evidence>
<organism evidence="11 12">
    <name type="scientific">Caenispirillum bisanense</name>
    <dbReference type="NCBI Taxonomy" id="414052"/>
    <lineage>
        <taxon>Bacteria</taxon>
        <taxon>Pseudomonadati</taxon>
        <taxon>Pseudomonadota</taxon>
        <taxon>Alphaproteobacteria</taxon>
        <taxon>Rhodospirillales</taxon>
        <taxon>Novispirillaceae</taxon>
        <taxon>Caenispirillum</taxon>
    </lineage>
</organism>